<reference evidence="2" key="1">
    <citation type="journal article" date="2017" name="Nat. Ecol. Evol.">
        <title>Genome expansion and lineage-specific genetic innovations in the forest pathogenic fungi Armillaria.</title>
        <authorList>
            <person name="Sipos G."/>
            <person name="Prasanna A.N."/>
            <person name="Walter M.C."/>
            <person name="O'Connor E."/>
            <person name="Balint B."/>
            <person name="Krizsan K."/>
            <person name="Kiss B."/>
            <person name="Hess J."/>
            <person name="Varga T."/>
            <person name="Slot J."/>
            <person name="Riley R."/>
            <person name="Boka B."/>
            <person name="Rigling D."/>
            <person name="Barry K."/>
            <person name="Lee J."/>
            <person name="Mihaltcheva S."/>
            <person name="LaButti K."/>
            <person name="Lipzen A."/>
            <person name="Waldron R."/>
            <person name="Moloney N.M."/>
            <person name="Sperisen C."/>
            <person name="Kredics L."/>
            <person name="Vagvoelgyi C."/>
            <person name="Patrignani A."/>
            <person name="Fitzpatrick D."/>
            <person name="Nagy I."/>
            <person name="Doyle S."/>
            <person name="Anderson J.B."/>
            <person name="Grigoriev I.V."/>
            <person name="Gueldener U."/>
            <person name="Muensterkoetter M."/>
            <person name="Nagy L.G."/>
        </authorList>
    </citation>
    <scope>NUCLEOTIDE SEQUENCE [LARGE SCALE GENOMIC DNA]</scope>
    <source>
        <strain evidence="2">C18/9</strain>
    </source>
</reference>
<accession>A0A284SAZ8</accession>
<protein>
    <submittedName>
        <fullName evidence="1">Uncharacterized protein</fullName>
    </submittedName>
</protein>
<sequence>MSIIITSSAVTTFDPDHYLHPLRQVVHHPAVLLFFESILKNDTVFQNIVSGNVGGKHVFKPSYPLAGVSWAVVQTLSDIMLAAVHNVTPYPGKRQRSMVIPESAFEELGISSPHDLDLARFHCLPNFLLNLYCNTPDEPADEITKHYYTDDGGALTRYISPSVRYFPDITAWLHFPYDPRYSSMDFLNSLPSLITDISQDDDISFTVASAPSSPATLIDDDDFDNNVKDKDMEDITYLMGNLSLTSN</sequence>
<dbReference type="EMBL" id="FUEG01000054">
    <property type="protein sequence ID" value="SJL18155.1"/>
    <property type="molecule type" value="Genomic_DNA"/>
</dbReference>
<organism evidence="1 2">
    <name type="scientific">Armillaria ostoyae</name>
    <name type="common">Armillaria root rot fungus</name>
    <dbReference type="NCBI Taxonomy" id="47428"/>
    <lineage>
        <taxon>Eukaryota</taxon>
        <taxon>Fungi</taxon>
        <taxon>Dikarya</taxon>
        <taxon>Basidiomycota</taxon>
        <taxon>Agaricomycotina</taxon>
        <taxon>Agaricomycetes</taxon>
        <taxon>Agaricomycetidae</taxon>
        <taxon>Agaricales</taxon>
        <taxon>Marasmiineae</taxon>
        <taxon>Physalacriaceae</taxon>
        <taxon>Armillaria</taxon>
    </lineage>
</organism>
<dbReference type="Proteomes" id="UP000219338">
    <property type="component" value="Unassembled WGS sequence"/>
</dbReference>
<evidence type="ECO:0000313" key="2">
    <source>
        <dbReference type="Proteomes" id="UP000219338"/>
    </source>
</evidence>
<name>A0A284SAZ8_ARMOS</name>
<gene>
    <name evidence="1" type="ORF">ARMOST_21729</name>
</gene>
<dbReference type="OrthoDB" id="2938946at2759"/>
<proteinExistence type="predicted"/>
<keyword evidence="2" id="KW-1185">Reference proteome</keyword>
<evidence type="ECO:0000313" key="1">
    <source>
        <dbReference type="EMBL" id="SJL18155.1"/>
    </source>
</evidence>
<dbReference type="AlphaFoldDB" id="A0A284SAZ8"/>